<name>A0A147BHF6_IXORI</name>
<sequence length="231" mass="25516">MAGREFARGLLEKYGWSEGKGLGKDETGIAHALRPRLKFDTAGVGHKIDLTSQWWSQSFNEAAKSLTVHVSEESVRVEQKKQKKKSPLPKKTYNGFIKAGTQTGNGPLVADEEEEKWEGGTEDSAVERISDEQLFEACGGLTAHKAARHGLKMSGKLKRLEEQEAQLLCGPNTKKCRPSNKSTDPAEEFTVGTMGDNAGEDARDTCRRSKSRKKRGELRSVEKLGRKTLNV</sequence>
<accession>A0A147BHF6</accession>
<dbReference type="EMBL" id="GEGO01005213">
    <property type="protein sequence ID" value="JAR90191.1"/>
    <property type="molecule type" value="Transcribed_RNA"/>
</dbReference>
<feature type="region of interest" description="Disordered" evidence="2">
    <location>
        <begin position="78"/>
        <end position="107"/>
    </location>
</feature>
<organism evidence="4">
    <name type="scientific">Ixodes ricinus</name>
    <name type="common">Common tick</name>
    <name type="synonym">Acarus ricinus</name>
    <dbReference type="NCBI Taxonomy" id="34613"/>
    <lineage>
        <taxon>Eukaryota</taxon>
        <taxon>Metazoa</taxon>
        <taxon>Ecdysozoa</taxon>
        <taxon>Arthropoda</taxon>
        <taxon>Chelicerata</taxon>
        <taxon>Arachnida</taxon>
        <taxon>Acari</taxon>
        <taxon>Parasitiformes</taxon>
        <taxon>Ixodida</taxon>
        <taxon>Ixodoidea</taxon>
        <taxon>Ixodidae</taxon>
        <taxon>Ixodinae</taxon>
        <taxon>Ixodes</taxon>
    </lineage>
</organism>
<evidence type="ECO:0000256" key="2">
    <source>
        <dbReference type="SAM" id="MobiDB-lite"/>
    </source>
</evidence>
<proteinExistence type="predicted"/>
<protein>
    <recommendedName>
        <fullName evidence="1">G patch domain-containing protein 4</fullName>
    </recommendedName>
</protein>
<feature type="domain" description="G-patch" evidence="3">
    <location>
        <begin position="3"/>
        <end position="49"/>
    </location>
</feature>
<dbReference type="GO" id="GO:0003676">
    <property type="term" value="F:nucleic acid binding"/>
    <property type="evidence" value="ECO:0007669"/>
    <property type="project" value="InterPro"/>
</dbReference>
<evidence type="ECO:0000259" key="3">
    <source>
        <dbReference type="PROSITE" id="PS50174"/>
    </source>
</evidence>
<dbReference type="PANTHER" id="PTHR23149">
    <property type="entry name" value="G PATCH DOMAIN CONTAINING PROTEIN"/>
    <property type="match status" value="1"/>
</dbReference>
<evidence type="ECO:0000313" key="4">
    <source>
        <dbReference type="EMBL" id="JAR90191.1"/>
    </source>
</evidence>
<dbReference type="InterPro" id="IPR050656">
    <property type="entry name" value="PINX1"/>
</dbReference>
<dbReference type="Pfam" id="PF01585">
    <property type="entry name" value="G-patch"/>
    <property type="match status" value="1"/>
</dbReference>
<feature type="region of interest" description="Disordered" evidence="2">
    <location>
        <begin position="171"/>
        <end position="231"/>
    </location>
</feature>
<dbReference type="GO" id="GO:0005730">
    <property type="term" value="C:nucleolus"/>
    <property type="evidence" value="ECO:0007669"/>
    <property type="project" value="TreeGrafter"/>
</dbReference>
<evidence type="ECO:0000256" key="1">
    <source>
        <dbReference type="ARBA" id="ARBA00040365"/>
    </source>
</evidence>
<dbReference type="PANTHER" id="PTHR23149:SF9">
    <property type="entry name" value="G PATCH DOMAIN-CONTAINING PROTEIN 4"/>
    <property type="match status" value="1"/>
</dbReference>
<dbReference type="InterPro" id="IPR000467">
    <property type="entry name" value="G_patch_dom"/>
</dbReference>
<reference evidence="4" key="1">
    <citation type="journal article" date="2018" name="PLoS Negl. Trop. Dis.">
        <title>Sialome diversity of ticks revealed by RNAseq of single tick salivary glands.</title>
        <authorList>
            <person name="Perner J."/>
            <person name="Kropackova S."/>
            <person name="Kopacek P."/>
            <person name="Ribeiro J.M."/>
        </authorList>
    </citation>
    <scope>NUCLEOTIDE SEQUENCE</scope>
    <source>
        <strain evidence="4">Siblings of single egg batch collected in Ceske Budejovice</strain>
        <tissue evidence="4">Salivary glands</tissue>
    </source>
</reference>
<dbReference type="SMART" id="SM00443">
    <property type="entry name" value="G_patch"/>
    <property type="match status" value="1"/>
</dbReference>
<dbReference type="PROSITE" id="PS50174">
    <property type="entry name" value="G_PATCH"/>
    <property type="match status" value="1"/>
</dbReference>
<dbReference type="AlphaFoldDB" id="A0A147BHF6"/>